<sequence>MIMKTFLLLPFIAAAVRAAVVPAVDPALHVHSSSTAKPQGRNVTINGVLTYVSLPKNRKFDPTTAVLLLTDVFGLPSPDNLLLADEWAAAGFQASARFSRDTYAPDYLNGDAIPMDGDLNTWIVNHGEAQTTPPLLAVIDALKSRGIKQIATTGYCFGGLYTVRLVQNNTVTVGTVAHPSLLEVPSDFDLMKAQSHIPIEINNAELDTGFTPDVALQTDAVMADGQYPPGYLRKQFDGVAHGFAVRANASDPVQVAAKQGAFDTSLAWIKAHLK</sequence>
<evidence type="ECO:0000313" key="4">
    <source>
        <dbReference type="Proteomes" id="UP001362999"/>
    </source>
</evidence>
<dbReference type="InterPro" id="IPR002925">
    <property type="entry name" value="Dienelactn_hydro"/>
</dbReference>
<dbReference type="GO" id="GO:0016787">
    <property type="term" value="F:hydrolase activity"/>
    <property type="evidence" value="ECO:0007669"/>
    <property type="project" value="InterPro"/>
</dbReference>
<gene>
    <name evidence="3" type="ORF">R3P38DRAFT_3503448</name>
</gene>
<dbReference type="InterPro" id="IPR029058">
    <property type="entry name" value="AB_hydrolase_fold"/>
</dbReference>
<comment type="caution">
    <text evidence="3">The sequence shown here is derived from an EMBL/GenBank/DDBJ whole genome shotgun (WGS) entry which is preliminary data.</text>
</comment>
<keyword evidence="4" id="KW-1185">Reference proteome</keyword>
<name>A0AAW0C1A2_9AGAR</name>
<dbReference type="Gene3D" id="3.40.50.1820">
    <property type="entry name" value="alpha/beta hydrolase"/>
    <property type="match status" value="1"/>
</dbReference>
<reference evidence="3 4" key="1">
    <citation type="journal article" date="2024" name="J Genomics">
        <title>Draft genome sequencing and assembly of Favolaschia claudopus CIRM-BRFM 2984 isolated from oak limbs.</title>
        <authorList>
            <person name="Navarro D."/>
            <person name="Drula E."/>
            <person name="Chaduli D."/>
            <person name="Cazenave R."/>
            <person name="Ahrendt S."/>
            <person name="Wang J."/>
            <person name="Lipzen A."/>
            <person name="Daum C."/>
            <person name="Barry K."/>
            <person name="Grigoriev I.V."/>
            <person name="Favel A."/>
            <person name="Rosso M.N."/>
            <person name="Martin F."/>
        </authorList>
    </citation>
    <scope>NUCLEOTIDE SEQUENCE [LARGE SCALE GENOMIC DNA]</scope>
    <source>
        <strain evidence="3 4">CIRM-BRFM 2984</strain>
    </source>
</reference>
<evidence type="ECO:0000256" key="1">
    <source>
        <dbReference type="SAM" id="SignalP"/>
    </source>
</evidence>
<dbReference type="AlphaFoldDB" id="A0AAW0C1A2"/>
<evidence type="ECO:0000259" key="2">
    <source>
        <dbReference type="Pfam" id="PF01738"/>
    </source>
</evidence>
<dbReference type="Pfam" id="PF01738">
    <property type="entry name" value="DLH"/>
    <property type="match status" value="1"/>
</dbReference>
<protein>
    <submittedName>
        <fullName evidence="3">Protein AIM2</fullName>
    </submittedName>
</protein>
<proteinExistence type="predicted"/>
<feature type="chain" id="PRO_5043609134" evidence="1">
    <location>
        <begin position="19"/>
        <end position="274"/>
    </location>
</feature>
<feature type="domain" description="Dienelactone hydrolase" evidence="2">
    <location>
        <begin position="50"/>
        <end position="272"/>
    </location>
</feature>
<keyword evidence="1" id="KW-0732">Signal</keyword>
<dbReference type="PANTHER" id="PTHR17630:SF44">
    <property type="entry name" value="PROTEIN AIM2"/>
    <property type="match status" value="1"/>
</dbReference>
<dbReference type="EMBL" id="JAWWNJ010000023">
    <property type="protein sequence ID" value="KAK7033045.1"/>
    <property type="molecule type" value="Genomic_DNA"/>
</dbReference>
<evidence type="ECO:0000313" key="3">
    <source>
        <dbReference type="EMBL" id="KAK7033045.1"/>
    </source>
</evidence>
<organism evidence="3 4">
    <name type="scientific">Favolaschia claudopus</name>
    <dbReference type="NCBI Taxonomy" id="2862362"/>
    <lineage>
        <taxon>Eukaryota</taxon>
        <taxon>Fungi</taxon>
        <taxon>Dikarya</taxon>
        <taxon>Basidiomycota</taxon>
        <taxon>Agaricomycotina</taxon>
        <taxon>Agaricomycetes</taxon>
        <taxon>Agaricomycetidae</taxon>
        <taxon>Agaricales</taxon>
        <taxon>Marasmiineae</taxon>
        <taxon>Mycenaceae</taxon>
        <taxon>Favolaschia</taxon>
    </lineage>
</organism>
<dbReference type="SUPFAM" id="SSF53474">
    <property type="entry name" value="alpha/beta-Hydrolases"/>
    <property type="match status" value="1"/>
</dbReference>
<dbReference type="PANTHER" id="PTHR17630">
    <property type="entry name" value="DIENELACTONE HYDROLASE"/>
    <property type="match status" value="1"/>
</dbReference>
<feature type="signal peptide" evidence="1">
    <location>
        <begin position="1"/>
        <end position="18"/>
    </location>
</feature>
<accession>A0AAW0C1A2</accession>
<dbReference type="Proteomes" id="UP001362999">
    <property type="component" value="Unassembled WGS sequence"/>
</dbReference>